<dbReference type="Gene3D" id="2.30.110.50">
    <property type="match status" value="1"/>
</dbReference>
<sequence length="1072" mass="112835">MTQALEALAALAGFDSVTRLYALRIGDGDTDLPGGELLVEAFVADDAVQGLGVRDVIALSTSAAIDPSSLLGRPAALEVTLADGTRADFCGEICAAAQLGSDGGLARYRVRIAHWVWRLAHVRNSRVWQDKSVVDIVDDVFSAYAPDARWRWSDDVGPFMDGANPRSYCCQYRESDLAFVERLLAEEGLAWRFEQADDGPRMVLFADSRDASAVGDDPSIDGGGARFHGAHAREKSDSVQALAALRSVGAAAVTLLSYDYKSKQAVAANSPSRLSNGSLPWLESFDTPGQYAYADSAQARRYADLQMESREARSQLWRGRSTLRTLRAGTRLTVTGAPVGALGAAAPFTILRVTSVGVNNLPTRAQDALAELFGPIPELLEESLRDDLPEDFGLALAQARTAGYANCFEAVAADVVWRPQLDGSDGRSHPRPTAAGAQSAIVVGADGSDTSRGADELYCDRLGRVRIRFHWQDGGDATCWVRVAQRLAGGGIGSQFLPRIGQEVIVQFIENDIDRPIIVGALYNGQGEGGVTPTPGGEHRDAGTDPFDAARDHATSGQGNLAGGNSPVWHGASAALAGHRNAAAQWGVRTKEFGGAGYNQLLFDDTDAQGRVQLRTTHAATELNLGHLIHGADNYRGSLRGQGAELRTDAYGALRAGAGLLVSSYRIEHDASSRDPAGDNVAGIALLKQAVKLGETFSEAAVTHKTVGLAAHLGATKANASALDAKAAPLQAMLNAVAGTVALDGAASGDDKLPHVAAPVIAVSAKAGLGVTAADAVQLSNGETVSLMSGQDTQFVTGGALRANSGQAIGVLAGAVKAGEGGVGLQMIAAQDAVDVQAQAGTLDVQARDDVHVVSVNAHVDWAAAKRISLSTADGANITIEGGNITVQCPGKIAVYAGKKSFAGPVNMDYALSKLPRSALPQRAMQFKMRLMDTPGPNGHPLGNTPWKIAIREQPEGLQLIDDDNLLAEGVTDDDGHVLLTPDDEKRLAEAYALHPDHTWLVYPGQVIHIHVQVESEAWDEKQKLLHALNAADFSAELHAATFSAGAPPQTNYAKEAFEIPSSNGIFEKIKI</sequence>
<dbReference type="NCBIfam" id="TIGR01646">
    <property type="entry name" value="vgr_GE"/>
    <property type="match status" value="1"/>
</dbReference>
<organism evidence="5 6">
    <name type="scientific">Telluria mixta</name>
    <dbReference type="NCBI Taxonomy" id="34071"/>
    <lineage>
        <taxon>Bacteria</taxon>
        <taxon>Pseudomonadati</taxon>
        <taxon>Pseudomonadota</taxon>
        <taxon>Betaproteobacteria</taxon>
        <taxon>Burkholderiales</taxon>
        <taxon>Oxalobacteraceae</taxon>
        <taxon>Telluria group</taxon>
        <taxon>Telluria</taxon>
    </lineage>
</organism>
<reference evidence="5" key="1">
    <citation type="submission" date="2022-08" db="EMBL/GenBank/DDBJ databases">
        <title>Reclassification of Massilia species as members of the genera Telluria, Duganella, Pseudoduganella, Mokoshia gen. nov. and Zemynaea gen. nov. using orthogonal and non-orthogonal genome-based approaches.</title>
        <authorList>
            <person name="Bowman J.P."/>
        </authorList>
    </citation>
    <scope>NUCLEOTIDE SEQUENCE</scope>
    <source>
        <strain evidence="5">LMG 11547</strain>
    </source>
</reference>
<proteinExistence type="inferred from homology"/>
<feature type="domain" description="Putative type VI secretion system Rhs element associated Vgr" evidence="4">
    <location>
        <begin position="591"/>
        <end position="701"/>
    </location>
</feature>
<dbReference type="Proteomes" id="UP001165263">
    <property type="component" value="Unassembled WGS sequence"/>
</dbReference>
<dbReference type="Pfam" id="PF13296">
    <property type="entry name" value="T6SS_Vgr"/>
    <property type="match status" value="1"/>
</dbReference>
<evidence type="ECO:0000259" key="4">
    <source>
        <dbReference type="Pfam" id="PF13296"/>
    </source>
</evidence>
<comment type="caution">
    <text evidence="5">The sequence shown here is derived from an EMBL/GenBank/DDBJ whole genome shotgun (WGS) entry which is preliminary data.</text>
</comment>
<dbReference type="NCBIfam" id="TIGR03361">
    <property type="entry name" value="VI_Rhs_Vgr"/>
    <property type="match status" value="1"/>
</dbReference>
<dbReference type="Gene3D" id="3.55.50.10">
    <property type="entry name" value="Baseplate protein-like domains"/>
    <property type="match status" value="1"/>
</dbReference>
<dbReference type="InterPro" id="IPR028244">
    <property type="entry name" value="T6SS_Rhs_Vgr_dom"/>
</dbReference>
<comment type="similarity">
    <text evidence="1">Belongs to the VgrG protein family.</text>
</comment>
<evidence type="ECO:0000256" key="1">
    <source>
        <dbReference type="ARBA" id="ARBA00005558"/>
    </source>
</evidence>
<dbReference type="Pfam" id="PF05954">
    <property type="entry name" value="Phage_GPD"/>
    <property type="match status" value="1"/>
</dbReference>
<dbReference type="InterPro" id="IPR006533">
    <property type="entry name" value="T6SS_Vgr_RhsGE"/>
</dbReference>
<dbReference type="SUPFAM" id="SSF69279">
    <property type="entry name" value="Phage tail proteins"/>
    <property type="match status" value="2"/>
</dbReference>
<protein>
    <submittedName>
        <fullName evidence="5">Type VI secretion system tip protein VgrG</fullName>
    </submittedName>
</protein>
<dbReference type="Gene3D" id="4.10.220.110">
    <property type="match status" value="1"/>
</dbReference>
<dbReference type="InterPro" id="IPR006531">
    <property type="entry name" value="Gp5/Vgr_OB"/>
</dbReference>
<evidence type="ECO:0000259" key="3">
    <source>
        <dbReference type="Pfam" id="PF10106"/>
    </source>
</evidence>
<dbReference type="Gene3D" id="2.40.50.230">
    <property type="entry name" value="Gp5 N-terminal domain"/>
    <property type="match status" value="1"/>
</dbReference>
<dbReference type="EMBL" id="JANUHC010000004">
    <property type="protein sequence ID" value="MCS0630457.1"/>
    <property type="molecule type" value="Genomic_DNA"/>
</dbReference>
<dbReference type="RefSeq" id="WP_259449659.1">
    <property type="nucleotide sequence ID" value="NZ_CP119520.1"/>
</dbReference>
<evidence type="ECO:0000259" key="2">
    <source>
        <dbReference type="Pfam" id="PF04717"/>
    </source>
</evidence>
<name>A0ABT2BZ88_9BURK</name>
<keyword evidence="6" id="KW-1185">Reference proteome</keyword>
<dbReference type="Pfam" id="PF04717">
    <property type="entry name" value="Phage_base_V"/>
    <property type="match status" value="1"/>
</dbReference>
<feature type="domain" description="Gp5/Type VI secretion system Vgr protein OB-fold" evidence="2">
    <location>
        <begin position="460"/>
        <end position="523"/>
    </location>
</feature>
<dbReference type="InterPro" id="IPR017847">
    <property type="entry name" value="T6SS_RhsGE_Vgr_subset"/>
</dbReference>
<dbReference type="SUPFAM" id="SSF69255">
    <property type="entry name" value="gp5 N-terminal domain-like"/>
    <property type="match status" value="1"/>
</dbReference>
<dbReference type="InterPro" id="IPR037026">
    <property type="entry name" value="Vgr_OB-fold_dom_sf"/>
</dbReference>
<feature type="domain" description="DUF2345" evidence="3">
    <location>
        <begin position="749"/>
        <end position="905"/>
    </location>
</feature>
<gene>
    <name evidence="5" type="ORF">NX786_14045</name>
</gene>
<evidence type="ECO:0000313" key="6">
    <source>
        <dbReference type="Proteomes" id="UP001165263"/>
    </source>
</evidence>
<dbReference type="Pfam" id="PF10106">
    <property type="entry name" value="DUF2345"/>
    <property type="match status" value="1"/>
</dbReference>
<evidence type="ECO:0000313" key="5">
    <source>
        <dbReference type="EMBL" id="MCS0630457.1"/>
    </source>
</evidence>
<accession>A0ABT2BZ88</accession>
<dbReference type="InterPro" id="IPR018769">
    <property type="entry name" value="VgrG2_DUF2345"/>
</dbReference>